<protein>
    <submittedName>
        <fullName evidence="1">Uncharacterized protein</fullName>
    </submittedName>
</protein>
<dbReference type="Proteomes" id="UP001164743">
    <property type="component" value="Chromosome 3A"/>
</dbReference>
<name>A0ABY7CCF9_9BASI</name>
<sequence>MLALQALTRDIKKLWSVPWITVQRHTGDPNNFLPTRLLSGLEGLENPELN</sequence>
<evidence type="ECO:0000313" key="2">
    <source>
        <dbReference type="Proteomes" id="UP001164743"/>
    </source>
</evidence>
<evidence type="ECO:0000313" key="1">
    <source>
        <dbReference type="EMBL" id="WAQ82906.1"/>
    </source>
</evidence>
<dbReference type="EMBL" id="CP110423">
    <property type="protein sequence ID" value="WAQ82906.1"/>
    <property type="molecule type" value="Genomic_DNA"/>
</dbReference>
<reference evidence="1" key="1">
    <citation type="submission" date="2022-10" db="EMBL/GenBank/DDBJ databases">
        <title>Puccinia triticina Genome sequencing and assembly.</title>
        <authorList>
            <person name="Li C."/>
        </authorList>
    </citation>
    <scope>NUCLEOTIDE SEQUENCE</scope>
    <source>
        <strain evidence="1">Pt15</strain>
    </source>
</reference>
<gene>
    <name evidence="1" type="ORF">PtA15_3A271</name>
</gene>
<keyword evidence="2" id="KW-1185">Reference proteome</keyword>
<dbReference type="GeneID" id="77808118"/>
<proteinExistence type="predicted"/>
<dbReference type="RefSeq" id="XP_053018461.1">
    <property type="nucleotide sequence ID" value="XM_053167223.1"/>
</dbReference>
<organism evidence="1 2">
    <name type="scientific">Puccinia triticina</name>
    <dbReference type="NCBI Taxonomy" id="208348"/>
    <lineage>
        <taxon>Eukaryota</taxon>
        <taxon>Fungi</taxon>
        <taxon>Dikarya</taxon>
        <taxon>Basidiomycota</taxon>
        <taxon>Pucciniomycotina</taxon>
        <taxon>Pucciniomycetes</taxon>
        <taxon>Pucciniales</taxon>
        <taxon>Pucciniaceae</taxon>
        <taxon>Puccinia</taxon>
    </lineage>
</organism>
<accession>A0ABY7CCF9</accession>